<comment type="caution">
    <text evidence="2">The sequence shown here is derived from an EMBL/GenBank/DDBJ whole genome shotgun (WGS) entry which is preliminary data.</text>
</comment>
<evidence type="ECO:0000256" key="1">
    <source>
        <dbReference type="ARBA" id="ARBA00009320"/>
    </source>
</evidence>
<dbReference type="Gene3D" id="3.20.10.10">
    <property type="entry name" value="D-amino Acid Aminotransferase, subunit A, domain 2"/>
    <property type="match status" value="1"/>
</dbReference>
<gene>
    <name evidence="2" type="ORF">CAL65_17880</name>
</gene>
<dbReference type="EMBL" id="NFZW01000022">
    <property type="protein sequence ID" value="RFA33239.1"/>
    <property type="molecule type" value="Genomic_DNA"/>
</dbReference>
<dbReference type="RefSeq" id="WP_116303475.1">
    <property type="nucleotide sequence ID" value="NZ_NFZV01000022.1"/>
</dbReference>
<dbReference type="InterPro" id="IPR050571">
    <property type="entry name" value="Class-IV_PLP-Dep_Aminotrnsfr"/>
</dbReference>
<dbReference type="InterPro" id="IPR036038">
    <property type="entry name" value="Aminotransferase-like"/>
</dbReference>
<dbReference type="Gene3D" id="3.30.470.10">
    <property type="match status" value="1"/>
</dbReference>
<dbReference type="Pfam" id="PF01063">
    <property type="entry name" value="Aminotran_4"/>
    <property type="match status" value="1"/>
</dbReference>
<sequence length="271" mass="29841">MATQPNAYQARINGHPATLSELSALAFAGFAHFTAMQVRHSKIKGLDLHLDRLRKASLEFFGRAPSDEKLRFYIKTAIEEGKEDQSLTVTVFSPAGEFTANSMNVEPAVLVRTGAPSDGPKGPLRLNTVNHERPLAAIKHVGEAGKTYYLHQAIRQGFDDAAFVDSHGCLSEATIWNLVFWDNGTVIWPKATMLKGTMMGIIQRQLKRLDIPQRHEAITFERLGELSGAAVMNSWTPGIPVTAFASKVITEAEAFINLLHKAYEAEPANFP</sequence>
<organism evidence="2 3">
    <name type="scientific">Alkalilimnicola ehrlichii</name>
    <dbReference type="NCBI Taxonomy" id="351052"/>
    <lineage>
        <taxon>Bacteria</taxon>
        <taxon>Pseudomonadati</taxon>
        <taxon>Pseudomonadota</taxon>
        <taxon>Gammaproteobacteria</taxon>
        <taxon>Chromatiales</taxon>
        <taxon>Ectothiorhodospiraceae</taxon>
        <taxon>Alkalilimnicola</taxon>
    </lineage>
</organism>
<dbReference type="OrthoDB" id="8912228at2"/>
<dbReference type="Proteomes" id="UP000256763">
    <property type="component" value="Unassembled WGS sequence"/>
</dbReference>
<dbReference type="PANTHER" id="PTHR42743:SF13">
    <property type="entry name" value="P-LOOP CONTAINING NUCLEOSIDE TRIPHOSPHATE HYDROLASE PROTEIN"/>
    <property type="match status" value="1"/>
</dbReference>
<dbReference type="GO" id="GO:0008483">
    <property type="term" value="F:transaminase activity"/>
    <property type="evidence" value="ECO:0007669"/>
    <property type="project" value="UniProtKB-KW"/>
</dbReference>
<dbReference type="PANTHER" id="PTHR42743">
    <property type="entry name" value="AMINO-ACID AMINOTRANSFERASE"/>
    <property type="match status" value="1"/>
</dbReference>
<name>A0A3E0WLE9_9GAMM</name>
<dbReference type="AlphaFoldDB" id="A0A3E0WLE9"/>
<evidence type="ECO:0000313" key="3">
    <source>
        <dbReference type="Proteomes" id="UP000256763"/>
    </source>
</evidence>
<protein>
    <submittedName>
        <fullName evidence="2">Aminotransferase class IV</fullName>
    </submittedName>
</protein>
<keyword evidence="3" id="KW-1185">Reference proteome</keyword>
<keyword evidence="2" id="KW-0808">Transferase</keyword>
<reference evidence="3" key="1">
    <citation type="submission" date="2017-05" db="EMBL/GenBank/DDBJ databases">
        <authorList>
            <person name="Sharma S."/>
            <person name="Sidhu C."/>
            <person name="Pinnaka A.K."/>
        </authorList>
    </citation>
    <scope>NUCLEOTIDE SEQUENCE [LARGE SCALE GENOMIC DNA]</scope>
    <source>
        <strain evidence="3">AK93</strain>
    </source>
</reference>
<evidence type="ECO:0000313" key="2">
    <source>
        <dbReference type="EMBL" id="RFA33239.1"/>
    </source>
</evidence>
<accession>A0A3E0WLE9</accession>
<dbReference type="GO" id="GO:0046394">
    <property type="term" value="P:carboxylic acid biosynthetic process"/>
    <property type="evidence" value="ECO:0007669"/>
    <property type="project" value="UniProtKB-ARBA"/>
</dbReference>
<dbReference type="NCBIfam" id="NF006734">
    <property type="entry name" value="PRK09266.1"/>
    <property type="match status" value="1"/>
</dbReference>
<dbReference type="InterPro" id="IPR043132">
    <property type="entry name" value="BCAT-like_C"/>
</dbReference>
<comment type="similarity">
    <text evidence="1">Belongs to the class-IV pyridoxal-phosphate-dependent aminotransferase family.</text>
</comment>
<dbReference type="InterPro" id="IPR001544">
    <property type="entry name" value="Aminotrans_IV"/>
</dbReference>
<proteinExistence type="inferred from homology"/>
<dbReference type="InterPro" id="IPR043131">
    <property type="entry name" value="BCAT-like_N"/>
</dbReference>
<keyword evidence="2" id="KW-0032">Aminotransferase</keyword>
<dbReference type="SUPFAM" id="SSF56752">
    <property type="entry name" value="D-aminoacid aminotransferase-like PLP-dependent enzymes"/>
    <property type="match status" value="1"/>
</dbReference>